<gene>
    <name evidence="1" type="ORF">BJ878DRAFT_73052</name>
</gene>
<dbReference type="AlphaFoldDB" id="A0A9P7Z2I7"/>
<name>A0A9P7Z2I7_9HELO</name>
<evidence type="ECO:0000313" key="2">
    <source>
        <dbReference type="Proteomes" id="UP000887226"/>
    </source>
</evidence>
<dbReference type="Proteomes" id="UP000887226">
    <property type="component" value="Unassembled WGS sequence"/>
</dbReference>
<keyword evidence="2" id="KW-1185">Reference proteome</keyword>
<reference evidence="1" key="1">
    <citation type="journal article" date="2021" name="IMA Fungus">
        <title>Genomic characterization of three marine fungi, including Emericellopsis atlantica sp. nov. with signatures of a generalist lifestyle and marine biomass degradation.</title>
        <authorList>
            <person name="Hagestad O.C."/>
            <person name="Hou L."/>
            <person name="Andersen J.H."/>
            <person name="Hansen E.H."/>
            <person name="Altermark B."/>
            <person name="Li C."/>
            <person name="Kuhnert E."/>
            <person name="Cox R.J."/>
            <person name="Crous P.W."/>
            <person name="Spatafora J.W."/>
            <person name="Lail K."/>
            <person name="Amirebrahimi M."/>
            <person name="Lipzen A."/>
            <person name="Pangilinan J."/>
            <person name="Andreopoulos W."/>
            <person name="Hayes R.D."/>
            <person name="Ng V."/>
            <person name="Grigoriev I.V."/>
            <person name="Jackson S.A."/>
            <person name="Sutton T.D.S."/>
            <person name="Dobson A.D.W."/>
            <person name="Rama T."/>
        </authorList>
    </citation>
    <scope>NUCLEOTIDE SEQUENCE</scope>
    <source>
        <strain evidence="1">TRa3180A</strain>
    </source>
</reference>
<accession>A0A9P7Z2I7</accession>
<dbReference type="EMBL" id="MU253910">
    <property type="protein sequence ID" value="KAG9244373.1"/>
    <property type="molecule type" value="Genomic_DNA"/>
</dbReference>
<sequence>MLGYATNRSTGVDRPVSRPLTLLTVHDNLPRNLVFILRSPNHQAFNKSSPLLPKHTEQARSDLTNPDLHGLVRVAFCGIVFSHTIQEVLHSGSRVCIDLCSTVFAFTVFLACEEAADKVFRSLYFHWWMSALSKFVISTDSISRFSPTRRNEKSAYSQRNGCCSFTILLLQSERRWTLLLECFTYRHPKNLAICIHVDSAVWCVEDRTDDFGDFEFDSDI</sequence>
<proteinExistence type="predicted"/>
<evidence type="ECO:0000313" key="1">
    <source>
        <dbReference type="EMBL" id="KAG9244373.1"/>
    </source>
</evidence>
<protein>
    <submittedName>
        <fullName evidence="1">Uncharacterized protein</fullName>
    </submittedName>
</protein>
<comment type="caution">
    <text evidence="1">The sequence shown here is derived from an EMBL/GenBank/DDBJ whole genome shotgun (WGS) entry which is preliminary data.</text>
</comment>
<organism evidence="1 2">
    <name type="scientific">Calycina marina</name>
    <dbReference type="NCBI Taxonomy" id="1763456"/>
    <lineage>
        <taxon>Eukaryota</taxon>
        <taxon>Fungi</taxon>
        <taxon>Dikarya</taxon>
        <taxon>Ascomycota</taxon>
        <taxon>Pezizomycotina</taxon>
        <taxon>Leotiomycetes</taxon>
        <taxon>Helotiales</taxon>
        <taxon>Pezizellaceae</taxon>
        <taxon>Calycina</taxon>
    </lineage>
</organism>